<dbReference type="EMBL" id="JACOOX010000005">
    <property type="protein sequence ID" value="MBC5663081.1"/>
    <property type="molecule type" value="Genomic_DNA"/>
</dbReference>
<feature type="compositionally biased region" description="Basic and acidic residues" evidence="1">
    <location>
        <begin position="185"/>
        <end position="210"/>
    </location>
</feature>
<dbReference type="Gene3D" id="3.90.70.10">
    <property type="entry name" value="Cysteine proteinases"/>
    <property type="match status" value="1"/>
</dbReference>
<proteinExistence type="predicted"/>
<evidence type="ECO:0000256" key="1">
    <source>
        <dbReference type="SAM" id="MobiDB-lite"/>
    </source>
</evidence>
<gene>
    <name evidence="4" type="ORF">H8S09_09285</name>
</gene>
<evidence type="ECO:0000259" key="3">
    <source>
        <dbReference type="Pfam" id="PF13529"/>
    </source>
</evidence>
<dbReference type="InterPro" id="IPR039564">
    <property type="entry name" value="Peptidase_C39-like"/>
</dbReference>
<feature type="transmembrane region" description="Helical" evidence="2">
    <location>
        <begin position="307"/>
        <end position="330"/>
    </location>
</feature>
<keyword evidence="2" id="KW-0812">Transmembrane</keyword>
<keyword evidence="5" id="KW-1185">Reference proteome</keyword>
<feature type="compositionally biased region" description="Low complexity" evidence="1">
    <location>
        <begin position="10"/>
        <end position="23"/>
    </location>
</feature>
<feature type="region of interest" description="Disordered" evidence="1">
    <location>
        <begin position="180"/>
        <end position="213"/>
    </location>
</feature>
<feature type="region of interest" description="Disordered" evidence="1">
    <location>
        <begin position="134"/>
        <end position="155"/>
    </location>
</feature>
<feature type="region of interest" description="Disordered" evidence="1">
    <location>
        <begin position="1"/>
        <end position="27"/>
    </location>
</feature>
<evidence type="ECO:0000313" key="5">
    <source>
        <dbReference type="Proteomes" id="UP000615234"/>
    </source>
</evidence>
<dbReference type="RefSeq" id="WP_186847765.1">
    <property type="nucleotide sequence ID" value="NZ_JACOOX010000005.1"/>
</dbReference>
<sequence>MREEQKRQLSEQLSKKQQSGKLQNAILTDKNISGFRENSLDTTDIPEKQMDDAEKEYYKKSSFADRYIEVRSSDQEKEQELSERKYLTGSIFNEVIEENASDAVGEKQRKLVNRFERRQMRGADDLRQEMIRQLGQDVQDPVSLSGTNPDKGQETGYKEDTAFLQQPESQATGISLTGLRASSASKKDVRKEARKEAQREAQKEAVRDAAEEQAENGENVLGHVFSAVKNSAKIAVTTTSRILTAPSAATQKVSRMEQVKNRVINMEVDRLAYDAAVHTTDKVVRRSLRSVVRAVWKVIREFLKKELMVILLFFPVAVYSLIVLFLVLVAENSGETYRLTETTAVESSTSGVSSRSEAEIVNGYVFYNQGDYQNAMGVGSDGRVRTIAGSGCGLTAIASALCKHTGRTDITPETVLTYALNGASGSRCSIVLVSSSLISGLCSQYGLTYNTIIPKSRDELRAALNAGKSVIVLLSNRARWCNGNYVTSNTHYIVLMGYTEDGTIMCMNPAGGTLCYITEDTVVNDTGTDTFHVIYKE</sequence>
<dbReference type="Pfam" id="PF13529">
    <property type="entry name" value="Peptidase_C39_2"/>
    <property type="match status" value="1"/>
</dbReference>
<name>A0A8I0AME5_9FIRM</name>
<dbReference type="AlphaFoldDB" id="A0A8I0AME5"/>
<comment type="caution">
    <text evidence="4">The sequence shown here is derived from an EMBL/GenBank/DDBJ whole genome shotgun (WGS) entry which is preliminary data.</text>
</comment>
<dbReference type="Proteomes" id="UP000615234">
    <property type="component" value="Unassembled WGS sequence"/>
</dbReference>
<evidence type="ECO:0000313" key="4">
    <source>
        <dbReference type="EMBL" id="MBC5663081.1"/>
    </source>
</evidence>
<protein>
    <submittedName>
        <fullName evidence="4">C39 family peptidase</fullName>
    </submittedName>
</protein>
<keyword evidence="2" id="KW-0472">Membrane</keyword>
<reference evidence="4 5" key="1">
    <citation type="submission" date="2020-08" db="EMBL/GenBank/DDBJ databases">
        <title>Genome public.</title>
        <authorList>
            <person name="Liu C."/>
            <person name="Sun Q."/>
        </authorList>
    </citation>
    <scope>NUCLEOTIDE SEQUENCE [LARGE SCALE GENOMIC DNA]</scope>
    <source>
        <strain evidence="4 5">NSJ-10</strain>
    </source>
</reference>
<keyword evidence="2" id="KW-1133">Transmembrane helix</keyword>
<evidence type="ECO:0000256" key="2">
    <source>
        <dbReference type="SAM" id="Phobius"/>
    </source>
</evidence>
<organism evidence="4 5">
    <name type="scientific">Coprococcus hominis</name>
    <name type="common">ex Liu et al. 2022</name>
    <dbReference type="NCBI Taxonomy" id="2763039"/>
    <lineage>
        <taxon>Bacteria</taxon>
        <taxon>Bacillati</taxon>
        <taxon>Bacillota</taxon>
        <taxon>Clostridia</taxon>
        <taxon>Lachnospirales</taxon>
        <taxon>Lachnospiraceae</taxon>
        <taxon>Coprococcus</taxon>
    </lineage>
</organism>
<feature type="domain" description="Peptidase C39-like" evidence="3">
    <location>
        <begin position="367"/>
        <end position="510"/>
    </location>
</feature>
<accession>A0A8I0AME5</accession>